<keyword evidence="4" id="KW-0285">Flavoprotein</keyword>
<evidence type="ECO:0000256" key="6">
    <source>
        <dbReference type="ARBA" id="ARBA00023002"/>
    </source>
</evidence>
<dbReference type="AlphaFoldDB" id="A0A2S0VVY9"/>
<keyword evidence="6" id="KW-0560">Oxidoreductase</keyword>
<comment type="cofactor">
    <cofactor evidence="1">
        <name>FAD</name>
        <dbReference type="ChEBI" id="CHEBI:57692"/>
    </cofactor>
</comment>
<dbReference type="InterPro" id="IPR002938">
    <property type="entry name" value="FAD-bd"/>
</dbReference>
<accession>A0A2S0VVY9</accession>
<organism evidence="9 10">
    <name type="scientific">Saccharobesus litoralis</name>
    <dbReference type="NCBI Taxonomy" id="2172099"/>
    <lineage>
        <taxon>Bacteria</taxon>
        <taxon>Pseudomonadati</taxon>
        <taxon>Pseudomonadota</taxon>
        <taxon>Gammaproteobacteria</taxon>
        <taxon>Alteromonadales</taxon>
        <taxon>Alteromonadaceae</taxon>
        <taxon>Saccharobesus</taxon>
    </lineage>
</organism>
<evidence type="ECO:0000256" key="4">
    <source>
        <dbReference type="ARBA" id="ARBA00022630"/>
    </source>
</evidence>
<dbReference type="KEGG" id="cate:C2869_19125"/>
<evidence type="ECO:0000313" key="9">
    <source>
        <dbReference type="EMBL" id="AWB68387.1"/>
    </source>
</evidence>
<dbReference type="EMBL" id="CP026604">
    <property type="protein sequence ID" value="AWB68387.1"/>
    <property type="molecule type" value="Genomic_DNA"/>
</dbReference>
<dbReference type="GO" id="GO:0006744">
    <property type="term" value="P:ubiquinone biosynthetic process"/>
    <property type="evidence" value="ECO:0007669"/>
    <property type="project" value="UniProtKB-UniPathway"/>
</dbReference>
<dbReference type="GO" id="GO:0008681">
    <property type="term" value="F:2-octaprenyl-6-methoxyphenol hydroxylase activity"/>
    <property type="evidence" value="ECO:0007669"/>
    <property type="project" value="InterPro"/>
</dbReference>
<gene>
    <name evidence="9" type="ORF">C2869_19125</name>
</gene>
<evidence type="ECO:0000256" key="7">
    <source>
        <dbReference type="ARBA" id="ARBA00023033"/>
    </source>
</evidence>
<evidence type="ECO:0000256" key="5">
    <source>
        <dbReference type="ARBA" id="ARBA00022827"/>
    </source>
</evidence>
<dbReference type="InterPro" id="IPR051205">
    <property type="entry name" value="UbiH/COQ6_monooxygenase"/>
</dbReference>
<dbReference type="InterPro" id="IPR036188">
    <property type="entry name" value="FAD/NAD-bd_sf"/>
</dbReference>
<name>A0A2S0VVY9_9ALTE</name>
<dbReference type="Proteomes" id="UP000244441">
    <property type="component" value="Chromosome"/>
</dbReference>
<dbReference type="NCBIfam" id="TIGR01988">
    <property type="entry name" value="Ubi-OHases"/>
    <property type="match status" value="1"/>
</dbReference>
<keyword evidence="5" id="KW-0274">FAD</keyword>
<reference evidence="9 10" key="1">
    <citation type="submission" date="2018-01" db="EMBL/GenBank/DDBJ databases">
        <title>Genome sequence of a Cantenovulum-like bacteria.</title>
        <authorList>
            <person name="Tan W.R."/>
            <person name="Lau N.-S."/>
            <person name="Go F."/>
            <person name="Amirul A.-A.A."/>
        </authorList>
    </citation>
    <scope>NUCLEOTIDE SEQUENCE [LARGE SCALE GENOMIC DNA]</scope>
    <source>
        <strain evidence="9 10">CCB-QB4</strain>
    </source>
</reference>
<evidence type="ECO:0000259" key="8">
    <source>
        <dbReference type="Pfam" id="PF01494"/>
    </source>
</evidence>
<keyword evidence="7" id="KW-0503">Monooxygenase</keyword>
<keyword evidence="10" id="KW-1185">Reference proteome</keyword>
<evidence type="ECO:0000256" key="1">
    <source>
        <dbReference type="ARBA" id="ARBA00001974"/>
    </source>
</evidence>
<dbReference type="InterPro" id="IPR011295">
    <property type="entry name" value="UbiH"/>
</dbReference>
<protein>
    <submittedName>
        <fullName evidence="9">2-octaprenyl-6-methoxyphenyl hydroxylase</fullName>
    </submittedName>
</protein>
<dbReference type="PANTHER" id="PTHR43876">
    <property type="entry name" value="UBIQUINONE BIOSYNTHESIS MONOOXYGENASE COQ6, MITOCHONDRIAL"/>
    <property type="match status" value="1"/>
</dbReference>
<dbReference type="RefSeq" id="WP_108604447.1">
    <property type="nucleotide sequence ID" value="NZ_CP026604.1"/>
</dbReference>
<feature type="domain" description="FAD-binding" evidence="8">
    <location>
        <begin position="10"/>
        <end position="351"/>
    </location>
</feature>
<dbReference type="NCBIfam" id="NF004356">
    <property type="entry name" value="PRK05732.1"/>
    <property type="match status" value="1"/>
</dbReference>
<dbReference type="OrthoDB" id="9769565at2"/>
<dbReference type="PROSITE" id="PS01304">
    <property type="entry name" value="UBIH"/>
    <property type="match status" value="1"/>
</dbReference>
<dbReference type="Gene3D" id="3.50.50.60">
    <property type="entry name" value="FAD/NAD(P)-binding domain"/>
    <property type="match status" value="2"/>
</dbReference>
<dbReference type="UniPathway" id="UPA00232"/>
<comment type="similarity">
    <text evidence="3">Belongs to the UbiH/COQ6 family.</text>
</comment>
<dbReference type="Pfam" id="PF01494">
    <property type="entry name" value="FAD_binding_3"/>
    <property type="match status" value="1"/>
</dbReference>
<comment type="pathway">
    <text evidence="2">Cofactor biosynthesis; ubiquinone biosynthesis.</text>
</comment>
<sequence length="420" mass="46110">MTQTATELNYDIVIVGGGLSGATLALALCHTFGDAISIAVIEPQLAKSVDHSSFDGRALALSQGSVQLLKRWQLWPALSELAGDIQVIEVSDSHHLGYCQMTAEQQQVPALGYVVHAHTLGDALSQKLHHLAAAKPAYRLDVFCPDELQTLKQHQDHVDLTLTSGKTLQAKLLVGADGAKSRVRQQLNIAQTATQYGQVAISCNVLTQLADHSSSSKATRVTAFERFTSQGPLAMLPMPYSQDSQFAQYGLVWCQHASRTQELMALSDTEFAQALQQAFGWRAGKIYQVSARSAYPLTRLIAEQVYQHRCLLIANSAHLIHPIAGQGLNLGIRDIEQMCIALARALDTKQDLGCYRTWSDYCQQRKLDTEKVATATDVLVRVFSNDDFVFSGVRNKGLWLMDRVTPLKNKLAQHAMGLKA</sequence>
<dbReference type="GO" id="GO:0071949">
    <property type="term" value="F:FAD binding"/>
    <property type="evidence" value="ECO:0007669"/>
    <property type="project" value="InterPro"/>
</dbReference>
<dbReference type="SUPFAM" id="SSF51905">
    <property type="entry name" value="FAD/NAD(P)-binding domain"/>
    <property type="match status" value="1"/>
</dbReference>
<dbReference type="InterPro" id="IPR018168">
    <property type="entry name" value="Ubi_Hdrlase_CS"/>
</dbReference>
<evidence type="ECO:0000256" key="3">
    <source>
        <dbReference type="ARBA" id="ARBA00005349"/>
    </source>
</evidence>
<evidence type="ECO:0000313" key="10">
    <source>
        <dbReference type="Proteomes" id="UP000244441"/>
    </source>
</evidence>
<evidence type="ECO:0000256" key="2">
    <source>
        <dbReference type="ARBA" id="ARBA00004749"/>
    </source>
</evidence>
<dbReference type="NCBIfam" id="TIGR01984">
    <property type="entry name" value="UbiH"/>
    <property type="match status" value="1"/>
</dbReference>
<proteinExistence type="inferred from homology"/>
<dbReference type="InterPro" id="IPR010971">
    <property type="entry name" value="UbiH/COQ6"/>
</dbReference>
<dbReference type="PANTHER" id="PTHR43876:SF8">
    <property type="entry name" value="2-OCTAPRENYL-6-METHOXYPHENOL HYDROXYLASE"/>
    <property type="match status" value="1"/>
</dbReference>
<dbReference type="PRINTS" id="PR00420">
    <property type="entry name" value="RNGMNOXGNASE"/>
</dbReference>